<evidence type="ECO:0000313" key="3">
    <source>
        <dbReference type="EMBL" id="CAJ1390226.1"/>
    </source>
</evidence>
<keyword evidence="2" id="KW-0812">Transmembrane</keyword>
<feature type="transmembrane region" description="Helical" evidence="2">
    <location>
        <begin position="180"/>
        <end position="200"/>
    </location>
</feature>
<gene>
    <name evidence="3" type="ORF">EVOR1521_LOCUS15706</name>
</gene>
<feature type="compositionally biased region" description="Basic and acidic residues" evidence="1">
    <location>
        <begin position="243"/>
        <end position="253"/>
    </location>
</feature>
<name>A0AA36ILX6_9DINO</name>
<evidence type="ECO:0008006" key="5">
    <source>
        <dbReference type="Google" id="ProtNLM"/>
    </source>
</evidence>
<feature type="transmembrane region" description="Helical" evidence="2">
    <location>
        <begin position="62"/>
        <end position="81"/>
    </location>
</feature>
<comment type="caution">
    <text evidence="3">The sequence shown here is derived from an EMBL/GenBank/DDBJ whole genome shotgun (WGS) entry which is preliminary data.</text>
</comment>
<feature type="compositionally biased region" description="Acidic residues" evidence="1">
    <location>
        <begin position="254"/>
        <end position="270"/>
    </location>
</feature>
<dbReference type="Proteomes" id="UP001178507">
    <property type="component" value="Unassembled WGS sequence"/>
</dbReference>
<dbReference type="EMBL" id="CAUJNA010002035">
    <property type="protein sequence ID" value="CAJ1390226.1"/>
    <property type="molecule type" value="Genomic_DNA"/>
</dbReference>
<feature type="transmembrane region" description="Helical" evidence="2">
    <location>
        <begin position="206"/>
        <end position="224"/>
    </location>
</feature>
<feature type="region of interest" description="Disordered" evidence="1">
    <location>
        <begin position="243"/>
        <end position="276"/>
    </location>
</feature>
<sequence length="276" mass="30543">MVSTDSWRMQKHAWIAAMLAMVTAYADVVSLMRYHSFASILTGNVIMLCRAMVDPQTNGHHFSFYLALCASFAVGAFLHRLCENWWPNRGGSLAAVPFTVLMLGVETWYLVTDEDAIYDDPVLRWSVVLVSPIFGVIAAACSTGRMGTHTTMVTGHVLTMSGVLGNLPFKKLTEQDVKKVIMSGMVLAGTVCGASLGAWALTNKTLHNVLLFPVPIVLYILMWLHDHLCQPRSLIKKVQGKIREKPQELKSETDSQDSQDLEEDDAESPDDLQSQV</sequence>
<evidence type="ECO:0000256" key="2">
    <source>
        <dbReference type="SAM" id="Phobius"/>
    </source>
</evidence>
<accession>A0AA36ILX6</accession>
<protein>
    <recommendedName>
        <fullName evidence="5">DUF1275 domain-containing protein</fullName>
    </recommendedName>
</protein>
<feature type="transmembrane region" description="Helical" evidence="2">
    <location>
        <begin position="123"/>
        <end position="142"/>
    </location>
</feature>
<dbReference type="Pfam" id="PF06912">
    <property type="entry name" value="DUF1275"/>
    <property type="match status" value="1"/>
</dbReference>
<proteinExistence type="predicted"/>
<keyword evidence="2" id="KW-1133">Transmembrane helix</keyword>
<feature type="transmembrane region" description="Helical" evidence="2">
    <location>
        <begin position="93"/>
        <end position="111"/>
    </location>
</feature>
<keyword evidence="4" id="KW-1185">Reference proteome</keyword>
<reference evidence="3" key="1">
    <citation type="submission" date="2023-08" db="EMBL/GenBank/DDBJ databases">
        <authorList>
            <person name="Chen Y."/>
            <person name="Shah S."/>
            <person name="Dougan E. K."/>
            <person name="Thang M."/>
            <person name="Chan C."/>
        </authorList>
    </citation>
    <scope>NUCLEOTIDE SEQUENCE</scope>
</reference>
<evidence type="ECO:0000256" key="1">
    <source>
        <dbReference type="SAM" id="MobiDB-lite"/>
    </source>
</evidence>
<keyword evidence="2" id="KW-0472">Membrane</keyword>
<dbReference type="AlphaFoldDB" id="A0AA36ILX6"/>
<organism evidence="3 4">
    <name type="scientific">Effrenium voratum</name>
    <dbReference type="NCBI Taxonomy" id="2562239"/>
    <lineage>
        <taxon>Eukaryota</taxon>
        <taxon>Sar</taxon>
        <taxon>Alveolata</taxon>
        <taxon>Dinophyceae</taxon>
        <taxon>Suessiales</taxon>
        <taxon>Symbiodiniaceae</taxon>
        <taxon>Effrenium</taxon>
    </lineage>
</organism>
<dbReference type="InterPro" id="IPR010699">
    <property type="entry name" value="DUF1275"/>
</dbReference>
<evidence type="ECO:0000313" key="4">
    <source>
        <dbReference type="Proteomes" id="UP001178507"/>
    </source>
</evidence>